<evidence type="ECO:0000256" key="2">
    <source>
        <dbReference type="SAM" id="Phobius"/>
    </source>
</evidence>
<gene>
    <name evidence="3" type="ORF">RFI_16677</name>
</gene>
<dbReference type="EMBL" id="ASPP01012510">
    <property type="protein sequence ID" value="ETO20542.1"/>
    <property type="molecule type" value="Genomic_DNA"/>
</dbReference>
<organism evidence="3 4">
    <name type="scientific">Reticulomyxa filosa</name>
    <dbReference type="NCBI Taxonomy" id="46433"/>
    <lineage>
        <taxon>Eukaryota</taxon>
        <taxon>Sar</taxon>
        <taxon>Rhizaria</taxon>
        <taxon>Retaria</taxon>
        <taxon>Foraminifera</taxon>
        <taxon>Monothalamids</taxon>
        <taxon>Reticulomyxidae</taxon>
        <taxon>Reticulomyxa</taxon>
    </lineage>
</organism>
<name>X6N5F6_RETFI</name>
<evidence type="ECO:0000313" key="3">
    <source>
        <dbReference type="EMBL" id="ETO20542.1"/>
    </source>
</evidence>
<evidence type="ECO:0000256" key="1">
    <source>
        <dbReference type="SAM" id="MobiDB-lite"/>
    </source>
</evidence>
<sequence>MLGIILHEQLLSIAYHGVEANFLQKTFNFDLLKQFQDLKASFHNDISNTMLLLECDQYTMLVAHYQNSRTNKMNKPRPGIISESDISHEREEWHENTTCWMNGSYESIAAESMEKDNDVNTSILPYCIRRFQSDQSDKNGTIYEFAVFLEYHCHYNTVISMPTPTSPQGECLLTTEMFTPYGIYEKDNITYIRMCFIPTSILFTILLLLFRSTFSIDDNKSEKESANTSIAMEQDLIAREIDELELSDTNEDERGNDYNSSDQNCNTNVKGSTSIAHSKLELSLFG</sequence>
<feature type="compositionally biased region" description="Polar residues" evidence="1">
    <location>
        <begin position="257"/>
        <end position="271"/>
    </location>
</feature>
<keyword evidence="2" id="KW-0472">Membrane</keyword>
<proteinExistence type="predicted"/>
<keyword evidence="2" id="KW-1133">Transmembrane helix</keyword>
<accession>X6N5F6</accession>
<keyword evidence="4" id="KW-1185">Reference proteome</keyword>
<dbReference type="AlphaFoldDB" id="X6N5F6"/>
<comment type="caution">
    <text evidence="3">The sequence shown here is derived from an EMBL/GenBank/DDBJ whole genome shotgun (WGS) entry which is preliminary data.</text>
</comment>
<feature type="region of interest" description="Disordered" evidence="1">
    <location>
        <begin position="245"/>
        <end position="271"/>
    </location>
</feature>
<reference evidence="3 4" key="1">
    <citation type="journal article" date="2013" name="Curr. Biol.">
        <title>The Genome of the Foraminiferan Reticulomyxa filosa.</title>
        <authorList>
            <person name="Glockner G."/>
            <person name="Hulsmann N."/>
            <person name="Schleicher M."/>
            <person name="Noegel A.A."/>
            <person name="Eichinger L."/>
            <person name="Gallinger C."/>
            <person name="Pawlowski J."/>
            <person name="Sierra R."/>
            <person name="Euteneuer U."/>
            <person name="Pillet L."/>
            <person name="Moustafa A."/>
            <person name="Platzer M."/>
            <person name="Groth M."/>
            <person name="Szafranski K."/>
            <person name="Schliwa M."/>
        </authorList>
    </citation>
    <scope>NUCLEOTIDE SEQUENCE [LARGE SCALE GENOMIC DNA]</scope>
</reference>
<evidence type="ECO:0000313" key="4">
    <source>
        <dbReference type="Proteomes" id="UP000023152"/>
    </source>
</evidence>
<keyword evidence="2" id="KW-0812">Transmembrane</keyword>
<dbReference type="Proteomes" id="UP000023152">
    <property type="component" value="Unassembled WGS sequence"/>
</dbReference>
<feature type="transmembrane region" description="Helical" evidence="2">
    <location>
        <begin position="191"/>
        <end position="210"/>
    </location>
</feature>
<protein>
    <submittedName>
        <fullName evidence="3">Uncharacterized protein</fullName>
    </submittedName>
</protein>